<feature type="domain" description="Alanine racemase N-terminal" evidence="5">
    <location>
        <begin position="12"/>
        <end position="224"/>
    </location>
</feature>
<dbReference type="InterPro" id="IPR001608">
    <property type="entry name" value="Ala_racemase_N"/>
</dbReference>
<reference evidence="6 7" key="1">
    <citation type="submission" date="2020-05" db="EMBL/GenBank/DDBJ databases">
        <title>Complete genome sequence of Gemmatimonas greenlandica TET16.</title>
        <authorList>
            <person name="Zeng Y."/>
        </authorList>
    </citation>
    <scope>NUCLEOTIDE SEQUENCE [LARGE SCALE GENOMIC DNA]</scope>
    <source>
        <strain evidence="6 7">TET16</strain>
    </source>
</reference>
<evidence type="ECO:0000313" key="7">
    <source>
        <dbReference type="Proteomes" id="UP000500938"/>
    </source>
</evidence>
<organism evidence="6 7">
    <name type="scientific">Gemmatimonas groenlandica</name>
    <dbReference type="NCBI Taxonomy" id="2732249"/>
    <lineage>
        <taxon>Bacteria</taxon>
        <taxon>Pseudomonadati</taxon>
        <taxon>Gemmatimonadota</taxon>
        <taxon>Gemmatimonadia</taxon>
        <taxon>Gemmatimonadales</taxon>
        <taxon>Gemmatimonadaceae</taxon>
        <taxon>Gemmatimonas</taxon>
    </lineage>
</organism>
<dbReference type="SUPFAM" id="SSF51419">
    <property type="entry name" value="PLP-binding barrel"/>
    <property type="match status" value="1"/>
</dbReference>
<dbReference type="FunFam" id="3.20.20.10:FF:000018">
    <property type="entry name" value="Pyridoxal phosphate homeostasis protein"/>
    <property type="match status" value="1"/>
</dbReference>
<evidence type="ECO:0000256" key="1">
    <source>
        <dbReference type="ARBA" id="ARBA00022898"/>
    </source>
</evidence>
<dbReference type="PIRSF" id="PIRSF004848">
    <property type="entry name" value="YBL036c_PLPDEIII"/>
    <property type="match status" value="1"/>
</dbReference>
<evidence type="ECO:0000313" key="6">
    <source>
        <dbReference type="EMBL" id="QJR38147.1"/>
    </source>
</evidence>
<accession>A0A6M4IX56</accession>
<dbReference type="GO" id="GO:0030170">
    <property type="term" value="F:pyridoxal phosphate binding"/>
    <property type="evidence" value="ECO:0007669"/>
    <property type="project" value="UniProtKB-UniRule"/>
</dbReference>
<evidence type="ECO:0000256" key="2">
    <source>
        <dbReference type="HAMAP-Rule" id="MF_02087"/>
    </source>
</evidence>
<dbReference type="Proteomes" id="UP000500938">
    <property type="component" value="Chromosome"/>
</dbReference>
<dbReference type="Pfam" id="PF01168">
    <property type="entry name" value="Ala_racemase_N"/>
    <property type="match status" value="1"/>
</dbReference>
<dbReference type="InterPro" id="IPR029066">
    <property type="entry name" value="PLP-binding_barrel"/>
</dbReference>
<dbReference type="AlphaFoldDB" id="A0A6M4IX56"/>
<comment type="cofactor">
    <cofactor evidence="3">
        <name>pyridoxal 5'-phosphate</name>
        <dbReference type="ChEBI" id="CHEBI:597326"/>
    </cofactor>
</comment>
<proteinExistence type="inferred from homology"/>
<dbReference type="KEGG" id="ggr:HKW67_07340"/>
<keyword evidence="1 2" id="KW-0663">Pyridoxal phosphate</keyword>
<dbReference type="HAMAP" id="MF_02087">
    <property type="entry name" value="PLP_homeostasis"/>
    <property type="match status" value="1"/>
</dbReference>
<evidence type="ECO:0000256" key="3">
    <source>
        <dbReference type="PIRSR" id="PIRSR004848-1"/>
    </source>
</evidence>
<comment type="similarity">
    <text evidence="2 4">Belongs to the pyridoxal phosphate-binding protein YggS/PROSC family.</text>
</comment>
<dbReference type="CDD" id="cd00635">
    <property type="entry name" value="PLPDE_III_YBL036c_like"/>
    <property type="match status" value="1"/>
</dbReference>
<keyword evidence="7" id="KW-1185">Reference proteome</keyword>
<dbReference type="Gene3D" id="3.20.20.10">
    <property type="entry name" value="Alanine racemase"/>
    <property type="match status" value="1"/>
</dbReference>
<sequence>MSDHVATMVAEVRERIAAARARGGHGQDVTLIAVTKTHGPDAVMAAANAGVHDVGENKVQEAESKMAQVTVPVRWHLIGHLQRNKAKNAAKFDLVHSLDSERLAVALDDAAGEAQRVLEVLVQVNVSGESTKSGFALHDLATVAARLHACSNLRVRGVMTMAPFDAEESVLRTVFRGARDARAQLQAAGFGADWLSMGMSGDYEVAVEEGATHVRLGTVLFGSRT</sequence>
<dbReference type="PANTHER" id="PTHR10146:SF14">
    <property type="entry name" value="PYRIDOXAL PHOSPHATE HOMEOSTASIS PROTEIN"/>
    <property type="match status" value="1"/>
</dbReference>
<dbReference type="NCBIfam" id="TIGR00044">
    <property type="entry name" value="YggS family pyridoxal phosphate-dependent enzyme"/>
    <property type="match status" value="1"/>
</dbReference>
<dbReference type="EMBL" id="CP053085">
    <property type="protein sequence ID" value="QJR38147.1"/>
    <property type="molecule type" value="Genomic_DNA"/>
</dbReference>
<gene>
    <name evidence="6" type="ORF">HKW67_07340</name>
</gene>
<comment type="function">
    <text evidence="2">Pyridoxal 5'-phosphate (PLP)-binding protein, which is involved in PLP homeostasis.</text>
</comment>
<dbReference type="InterPro" id="IPR011078">
    <property type="entry name" value="PyrdxlP_homeostasis"/>
</dbReference>
<feature type="modified residue" description="N6-(pyridoxal phosphate)lysine" evidence="2 3">
    <location>
        <position position="36"/>
    </location>
</feature>
<evidence type="ECO:0000259" key="5">
    <source>
        <dbReference type="Pfam" id="PF01168"/>
    </source>
</evidence>
<protein>
    <recommendedName>
        <fullName evidence="2">Pyridoxal phosphate homeostasis protein</fullName>
        <shortName evidence="2">PLP homeostasis protein</shortName>
    </recommendedName>
</protein>
<dbReference type="PANTHER" id="PTHR10146">
    <property type="entry name" value="PROLINE SYNTHETASE CO-TRANSCRIBED BACTERIAL HOMOLOG PROTEIN"/>
    <property type="match status" value="1"/>
</dbReference>
<name>A0A6M4IX56_9BACT</name>
<evidence type="ECO:0000256" key="4">
    <source>
        <dbReference type="RuleBase" id="RU004514"/>
    </source>
</evidence>